<accession>A0ACA9KSH9</accession>
<keyword evidence="2" id="KW-1185">Reference proteome</keyword>
<feature type="non-terminal residue" evidence="1">
    <location>
        <position position="388"/>
    </location>
</feature>
<dbReference type="Proteomes" id="UP000789860">
    <property type="component" value="Unassembled WGS sequence"/>
</dbReference>
<name>A0ACA9KSH9_9GLOM</name>
<reference evidence="1" key="1">
    <citation type="submission" date="2021-06" db="EMBL/GenBank/DDBJ databases">
        <authorList>
            <person name="Kallberg Y."/>
            <person name="Tangrot J."/>
            <person name="Rosling A."/>
        </authorList>
    </citation>
    <scope>NUCLEOTIDE SEQUENCE</scope>
    <source>
        <strain evidence="1">AU212A</strain>
    </source>
</reference>
<organism evidence="1 2">
    <name type="scientific">Scutellospora calospora</name>
    <dbReference type="NCBI Taxonomy" id="85575"/>
    <lineage>
        <taxon>Eukaryota</taxon>
        <taxon>Fungi</taxon>
        <taxon>Fungi incertae sedis</taxon>
        <taxon>Mucoromycota</taxon>
        <taxon>Glomeromycotina</taxon>
        <taxon>Glomeromycetes</taxon>
        <taxon>Diversisporales</taxon>
        <taxon>Gigasporaceae</taxon>
        <taxon>Scutellospora</taxon>
    </lineage>
</organism>
<evidence type="ECO:0000313" key="2">
    <source>
        <dbReference type="Proteomes" id="UP000789860"/>
    </source>
</evidence>
<protein>
    <submittedName>
        <fullName evidence="1">3355_t:CDS:1</fullName>
    </submittedName>
</protein>
<evidence type="ECO:0000313" key="1">
    <source>
        <dbReference type="EMBL" id="CAG8491015.1"/>
    </source>
</evidence>
<sequence length="388" mass="38200">MPRLASPISHAMLIKFSFMFSFPAAINSSSSKGAPPSSSVPGLVAEDVLESAGNALLVLGEVVDDSVGAGIERVAADDLARSVVDGVTQPDGRAGGVVHVEDWRRGVEAGGVEVVRVLHGQHGESLEVAVEDGLLHCLHAFGHDVVGALLEEGGGGDGGLHAAGGGDVLLFGAGYQDAGAHVGPVAGGCDLVGQAVTAVVLLALLPAGVAAEQTPASGAGALAGDLAEVGWGCGELVEVRNGANESGEACSAGGQAGGCGEVVLGHDLELEVGELGLGVVAGLDILSQLAELAEACLGAGARDVLVLAVQGERVLGEFGRAGGGGVSAEVILGEVNADSVSVCLAKWLIAVDVLDDGDVDGGESARAVDLLGGHICGIVNVVVGVDRI</sequence>
<proteinExistence type="predicted"/>
<comment type="caution">
    <text evidence="1">The sequence shown here is derived from an EMBL/GenBank/DDBJ whole genome shotgun (WGS) entry which is preliminary data.</text>
</comment>
<gene>
    <name evidence="1" type="ORF">SCALOS_LOCUS2825</name>
</gene>
<dbReference type="EMBL" id="CAJVPM010002695">
    <property type="protein sequence ID" value="CAG8491015.1"/>
    <property type="molecule type" value="Genomic_DNA"/>
</dbReference>